<keyword evidence="2" id="KW-0521">NADP</keyword>
<evidence type="ECO:0000256" key="1">
    <source>
        <dbReference type="ARBA" id="ARBA00007905"/>
    </source>
</evidence>
<dbReference type="InterPro" id="IPR023210">
    <property type="entry name" value="NADP_OxRdtase_dom"/>
</dbReference>
<evidence type="ECO:0000256" key="5">
    <source>
        <dbReference type="PIRSR" id="PIRSR000097-2"/>
    </source>
</evidence>
<accession>A0A4P9XTV7</accession>
<dbReference type="InterPro" id="IPR036812">
    <property type="entry name" value="NAD(P)_OxRdtase_dom_sf"/>
</dbReference>
<dbReference type="CDD" id="cd19136">
    <property type="entry name" value="AKR_DrGR-like"/>
    <property type="match status" value="1"/>
</dbReference>
<keyword evidence="3" id="KW-0560">Oxidoreductase</keyword>
<feature type="site" description="Lowers pKa of active site Tyr" evidence="6">
    <location>
        <position position="85"/>
    </location>
</feature>
<reference evidence="9" key="1">
    <citation type="journal article" date="2018" name="Nat. Microbiol.">
        <title>Leveraging single-cell genomics to expand the fungal tree of life.</title>
        <authorList>
            <person name="Ahrendt S.R."/>
            <person name="Quandt C.A."/>
            <person name="Ciobanu D."/>
            <person name="Clum A."/>
            <person name="Salamov A."/>
            <person name="Andreopoulos B."/>
            <person name="Cheng J.F."/>
            <person name="Woyke T."/>
            <person name="Pelin A."/>
            <person name="Henrissat B."/>
            <person name="Reynolds N.K."/>
            <person name="Benny G.L."/>
            <person name="Smith M.E."/>
            <person name="James T.Y."/>
            <person name="Grigoriev I.V."/>
        </authorList>
    </citation>
    <scope>NUCLEOTIDE SEQUENCE [LARGE SCALE GENOMIC DNA]</scope>
    <source>
        <strain evidence="9">RSA 1356</strain>
    </source>
</reference>
<dbReference type="SUPFAM" id="SSF51430">
    <property type="entry name" value="NAD(P)-linked oxidoreductase"/>
    <property type="match status" value="1"/>
</dbReference>
<evidence type="ECO:0000313" key="9">
    <source>
        <dbReference type="Proteomes" id="UP000271241"/>
    </source>
</evidence>
<protein>
    <submittedName>
        <fullName evidence="8">NADP-dependent oxidoreductase domain-containing protein</fullName>
    </submittedName>
</protein>
<dbReference type="InterPro" id="IPR018170">
    <property type="entry name" value="Aldo/ket_reductase_CS"/>
</dbReference>
<keyword evidence="9" id="KW-1185">Reference proteome</keyword>
<dbReference type="Proteomes" id="UP000271241">
    <property type="component" value="Unassembled WGS sequence"/>
</dbReference>
<dbReference type="Pfam" id="PF00248">
    <property type="entry name" value="Aldo_ket_red"/>
    <property type="match status" value="1"/>
</dbReference>
<dbReference type="OrthoDB" id="416253at2759"/>
<dbReference type="GO" id="GO:0016616">
    <property type="term" value="F:oxidoreductase activity, acting on the CH-OH group of donors, NAD or NADP as acceptor"/>
    <property type="evidence" value="ECO:0007669"/>
    <property type="project" value="UniProtKB-ARBA"/>
</dbReference>
<dbReference type="PANTHER" id="PTHR43827:SF3">
    <property type="entry name" value="NADP-DEPENDENT OXIDOREDUCTASE DOMAIN-CONTAINING PROTEIN"/>
    <property type="match status" value="1"/>
</dbReference>
<name>A0A4P9XTV7_9FUNG</name>
<feature type="active site" description="Proton donor" evidence="4">
    <location>
        <position position="53"/>
    </location>
</feature>
<comment type="similarity">
    <text evidence="1">Belongs to the aldo/keto reductase family.</text>
</comment>
<dbReference type="STRING" id="78915.A0A4P9XTV7"/>
<evidence type="ECO:0000256" key="2">
    <source>
        <dbReference type="ARBA" id="ARBA00022857"/>
    </source>
</evidence>
<dbReference type="PROSITE" id="PS00062">
    <property type="entry name" value="ALDOKETO_REDUCTASE_2"/>
    <property type="match status" value="1"/>
</dbReference>
<dbReference type="FunFam" id="3.20.20.100:FF:000002">
    <property type="entry name" value="2,5-diketo-D-gluconic acid reductase A"/>
    <property type="match status" value="1"/>
</dbReference>
<dbReference type="PANTHER" id="PTHR43827">
    <property type="entry name" value="2,5-DIKETO-D-GLUCONIC ACID REDUCTASE"/>
    <property type="match status" value="1"/>
</dbReference>
<dbReference type="PIRSF" id="PIRSF000097">
    <property type="entry name" value="AKR"/>
    <property type="match status" value="1"/>
</dbReference>
<evidence type="ECO:0000256" key="3">
    <source>
        <dbReference type="ARBA" id="ARBA00023002"/>
    </source>
</evidence>
<evidence type="ECO:0000256" key="6">
    <source>
        <dbReference type="PIRSR" id="PIRSR000097-3"/>
    </source>
</evidence>
<evidence type="ECO:0000313" key="8">
    <source>
        <dbReference type="EMBL" id="RKP09422.1"/>
    </source>
</evidence>
<feature type="domain" description="NADP-dependent oxidoreductase" evidence="7">
    <location>
        <begin position="19"/>
        <end position="283"/>
    </location>
</feature>
<dbReference type="PRINTS" id="PR00069">
    <property type="entry name" value="ALDKETRDTASE"/>
</dbReference>
<evidence type="ECO:0000256" key="4">
    <source>
        <dbReference type="PIRSR" id="PIRSR000097-1"/>
    </source>
</evidence>
<evidence type="ECO:0000259" key="7">
    <source>
        <dbReference type="Pfam" id="PF00248"/>
    </source>
</evidence>
<organism evidence="8 9">
    <name type="scientific">Thamnocephalis sphaerospora</name>
    <dbReference type="NCBI Taxonomy" id="78915"/>
    <lineage>
        <taxon>Eukaryota</taxon>
        <taxon>Fungi</taxon>
        <taxon>Fungi incertae sedis</taxon>
        <taxon>Zoopagomycota</taxon>
        <taxon>Zoopagomycotina</taxon>
        <taxon>Zoopagomycetes</taxon>
        <taxon>Zoopagales</taxon>
        <taxon>Sigmoideomycetaceae</taxon>
        <taxon>Thamnocephalis</taxon>
    </lineage>
</organism>
<feature type="binding site" evidence="5">
    <location>
        <position position="118"/>
    </location>
    <ligand>
        <name>substrate</name>
    </ligand>
</feature>
<proteinExistence type="inferred from homology"/>
<dbReference type="InterPro" id="IPR020471">
    <property type="entry name" value="AKR"/>
</dbReference>
<gene>
    <name evidence="8" type="ORF">THASP1DRAFT_28795</name>
</gene>
<dbReference type="AlphaFoldDB" id="A0A4P9XTV7"/>
<sequence length="301" mass="33681">MEQTRASVTLANGVSMPLLGLGTYRVRDEPDLERCIRAALDAGYRMFDTAAVYRNEEAIGRVLARLLAEPAFSHLTRKDLFITTKLAPRDQGYEACLAACEASLRRLGLDYVDLYLIHWPGTQRLKAEDPRNAENRAGSWRALEDLWHRGGARAIGVSNYTVQHLQALLDHCTVRPAVLQTEMHPLWPEPELRAFCQREHIHLEAYSSLGEGALVSGALSLPTLHQLAAACQRTPAQLLLRWAIQHGATVIPKSTQPERIRENAQSLCFSLTAEQMAALDKLAEASQLPLRRFCWDPSRIV</sequence>
<dbReference type="Gene3D" id="3.20.20.100">
    <property type="entry name" value="NADP-dependent oxidoreductase domain"/>
    <property type="match status" value="1"/>
</dbReference>
<dbReference type="EMBL" id="KZ992515">
    <property type="protein sequence ID" value="RKP09422.1"/>
    <property type="molecule type" value="Genomic_DNA"/>
</dbReference>